<name>A0ABW1ZS21_9DEIO</name>
<evidence type="ECO:0000313" key="2">
    <source>
        <dbReference type="Proteomes" id="UP001596317"/>
    </source>
</evidence>
<comment type="caution">
    <text evidence="1">The sequence shown here is derived from an EMBL/GenBank/DDBJ whole genome shotgun (WGS) entry which is preliminary data.</text>
</comment>
<dbReference type="RefSeq" id="WP_224612107.1">
    <property type="nucleotide sequence ID" value="NZ_JAIQXV010000023.1"/>
</dbReference>
<dbReference type="Proteomes" id="UP001596317">
    <property type="component" value="Unassembled WGS sequence"/>
</dbReference>
<dbReference type="EMBL" id="JBHSWB010000002">
    <property type="protein sequence ID" value="MFC6662470.1"/>
    <property type="molecule type" value="Genomic_DNA"/>
</dbReference>
<reference evidence="2" key="1">
    <citation type="journal article" date="2019" name="Int. J. Syst. Evol. Microbiol.">
        <title>The Global Catalogue of Microorganisms (GCM) 10K type strain sequencing project: providing services to taxonomists for standard genome sequencing and annotation.</title>
        <authorList>
            <consortium name="The Broad Institute Genomics Platform"/>
            <consortium name="The Broad Institute Genome Sequencing Center for Infectious Disease"/>
            <person name="Wu L."/>
            <person name="Ma J."/>
        </authorList>
    </citation>
    <scope>NUCLEOTIDE SEQUENCE [LARGE SCALE GENOMIC DNA]</scope>
    <source>
        <strain evidence="2">CCUG 63830</strain>
    </source>
</reference>
<organism evidence="1 2">
    <name type="scientific">Deinococcus multiflagellatus</name>
    <dbReference type="NCBI Taxonomy" id="1656887"/>
    <lineage>
        <taxon>Bacteria</taxon>
        <taxon>Thermotogati</taxon>
        <taxon>Deinococcota</taxon>
        <taxon>Deinococci</taxon>
        <taxon>Deinococcales</taxon>
        <taxon>Deinococcaceae</taxon>
        <taxon>Deinococcus</taxon>
    </lineage>
</organism>
<gene>
    <name evidence="1" type="ORF">ACFP90_20665</name>
</gene>
<proteinExistence type="predicted"/>
<accession>A0ABW1ZS21</accession>
<sequence>MLSSALYQYPFPWAGYDTLAEALSVAALLDFVCRNLPEGVTITLAFDRADRPRDPLRPGLFTTPSQYKEIVARHHEAYRVECRLAAPHLQLFRHEERNQRQYTLHLCGTDADTGLRVHWPLQALPPAVIMQLLDLRALPDPTR</sequence>
<keyword evidence="2" id="KW-1185">Reference proteome</keyword>
<evidence type="ECO:0000313" key="1">
    <source>
        <dbReference type="EMBL" id="MFC6662470.1"/>
    </source>
</evidence>
<protein>
    <submittedName>
        <fullName evidence="1">Uncharacterized protein</fullName>
    </submittedName>
</protein>